<evidence type="ECO:0000256" key="1">
    <source>
        <dbReference type="SAM" id="MobiDB-lite"/>
    </source>
</evidence>
<dbReference type="RefSeq" id="WP_192808549.1">
    <property type="nucleotide sequence ID" value="NZ_WBMR01000001.1"/>
</dbReference>
<protein>
    <submittedName>
        <fullName evidence="2">Uncharacterized protein</fullName>
    </submittedName>
</protein>
<gene>
    <name evidence="2" type="ORF">F9B16_01340</name>
</gene>
<name>A0A6L3WBP9_9ACTN</name>
<feature type="region of interest" description="Disordered" evidence="1">
    <location>
        <begin position="78"/>
        <end position="113"/>
    </location>
</feature>
<proteinExistence type="predicted"/>
<dbReference type="EMBL" id="WBMR01000001">
    <property type="protein sequence ID" value="KAB2390499.1"/>
    <property type="molecule type" value="Genomic_DNA"/>
</dbReference>
<sequence length="113" mass="11867">MGIKIQVLNCGRCGKPRGLTHTCITRMDSKRKPGKTRLKPSMKITATCRTCGKPRGLTHTCRIQTDFKKRKAAAAGRAAAAAGGERAAGPAAAAPRRRPVRPAGPPVAVARLG</sequence>
<evidence type="ECO:0000313" key="3">
    <source>
        <dbReference type="Proteomes" id="UP000483004"/>
    </source>
</evidence>
<comment type="caution">
    <text evidence="2">The sequence shown here is derived from an EMBL/GenBank/DDBJ whole genome shotgun (WGS) entry which is preliminary data.</text>
</comment>
<keyword evidence="3" id="KW-1185">Reference proteome</keyword>
<organism evidence="2 3">
    <name type="scientific">Actinomadura montaniterrae</name>
    <dbReference type="NCBI Taxonomy" id="1803903"/>
    <lineage>
        <taxon>Bacteria</taxon>
        <taxon>Bacillati</taxon>
        <taxon>Actinomycetota</taxon>
        <taxon>Actinomycetes</taxon>
        <taxon>Streptosporangiales</taxon>
        <taxon>Thermomonosporaceae</taxon>
        <taxon>Actinomadura</taxon>
    </lineage>
</organism>
<feature type="non-terminal residue" evidence="2">
    <location>
        <position position="113"/>
    </location>
</feature>
<feature type="compositionally biased region" description="Low complexity" evidence="1">
    <location>
        <begin position="78"/>
        <end position="94"/>
    </location>
</feature>
<reference evidence="2 3" key="1">
    <citation type="submission" date="2019-09" db="EMBL/GenBank/DDBJ databases">
        <title>Actinomadura physcomitrii sp. nov., a novel actinomycete isolated from moss [Physcomitrium sphaericum (Ludw) Fuernr].</title>
        <authorList>
            <person name="Liu C."/>
            <person name="Zhuang X."/>
        </authorList>
    </citation>
    <scope>NUCLEOTIDE SEQUENCE [LARGE SCALE GENOMIC DNA]</scope>
    <source>
        <strain evidence="2 3">CYP1-1B</strain>
    </source>
</reference>
<dbReference type="AlphaFoldDB" id="A0A6L3WBP9"/>
<evidence type="ECO:0000313" key="2">
    <source>
        <dbReference type="EMBL" id="KAB2390499.1"/>
    </source>
</evidence>
<dbReference type="Proteomes" id="UP000483004">
    <property type="component" value="Unassembled WGS sequence"/>
</dbReference>
<accession>A0A6L3WBP9</accession>